<evidence type="ECO:0000313" key="10">
    <source>
        <dbReference type="Proteomes" id="UP000199025"/>
    </source>
</evidence>
<dbReference type="NCBIfam" id="TIGR04178">
    <property type="entry name" value="exo_archaeo"/>
    <property type="match status" value="1"/>
</dbReference>
<keyword evidence="6 8" id="KW-1133">Transmembrane helix</keyword>
<dbReference type="GO" id="GO:0006508">
    <property type="term" value="P:proteolysis"/>
    <property type="evidence" value="ECO:0007669"/>
    <property type="project" value="UniProtKB-KW"/>
</dbReference>
<dbReference type="GO" id="GO:0005886">
    <property type="term" value="C:plasma membrane"/>
    <property type="evidence" value="ECO:0007669"/>
    <property type="project" value="UniProtKB-SubCell"/>
</dbReference>
<keyword evidence="3" id="KW-0645">Protease</keyword>
<evidence type="ECO:0000256" key="3">
    <source>
        <dbReference type="ARBA" id="ARBA00022670"/>
    </source>
</evidence>
<dbReference type="AlphaFoldDB" id="A0A1I3Q7R2"/>
<feature type="transmembrane region" description="Helical" evidence="8">
    <location>
        <begin position="125"/>
        <end position="152"/>
    </location>
</feature>
<evidence type="ECO:0000256" key="1">
    <source>
        <dbReference type="ARBA" id="ARBA00004651"/>
    </source>
</evidence>
<evidence type="ECO:0000256" key="6">
    <source>
        <dbReference type="ARBA" id="ARBA00022989"/>
    </source>
</evidence>
<proteinExistence type="predicted"/>
<keyword evidence="5" id="KW-0378">Hydrolase</keyword>
<evidence type="ECO:0000313" key="9">
    <source>
        <dbReference type="EMBL" id="SFJ29695.1"/>
    </source>
</evidence>
<evidence type="ECO:0000256" key="7">
    <source>
        <dbReference type="ARBA" id="ARBA00023136"/>
    </source>
</evidence>
<dbReference type="RefSeq" id="WP_143249835.1">
    <property type="nucleotide sequence ID" value="NZ_CBDQZW010000064.1"/>
</dbReference>
<dbReference type="Pfam" id="PF09721">
    <property type="entry name" value="Exosortase_EpsH"/>
    <property type="match status" value="1"/>
</dbReference>
<name>A0A1I3Q7R2_9PSEU</name>
<dbReference type="InterPro" id="IPR019127">
    <property type="entry name" value="Exosortase"/>
</dbReference>
<evidence type="ECO:0000256" key="2">
    <source>
        <dbReference type="ARBA" id="ARBA00022475"/>
    </source>
</evidence>
<organism evidence="9 10">
    <name type="scientific">Amycolatopsis sacchari</name>
    <dbReference type="NCBI Taxonomy" id="115433"/>
    <lineage>
        <taxon>Bacteria</taxon>
        <taxon>Bacillati</taxon>
        <taxon>Actinomycetota</taxon>
        <taxon>Actinomycetes</taxon>
        <taxon>Pseudonocardiales</taxon>
        <taxon>Pseudonocardiaceae</taxon>
        <taxon>Amycolatopsis</taxon>
    </lineage>
</organism>
<dbReference type="InterPro" id="IPR026392">
    <property type="entry name" value="Exo/Archaeosortase_dom"/>
</dbReference>
<accession>A0A1I3Q7R2</accession>
<keyword evidence="4 8" id="KW-0812">Transmembrane</keyword>
<dbReference type="EMBL" id="FORP01000004">
    <property type="protein sequence ID" value="SFJ29695.1"/>
    <property type="molecule type" value="Genomic_DNA"/>
</dbReference>
<feature type="transmembrane region" description="Helical" evidence="8">
    <location>
        <begin position="164"/>
        <end position="185"/>
    </location>
</feature>
<sequence length="202" mass="21307">MSSESIPAPWAGVPAGAPGDSGRRHAWVGWLAAACCAAIVVTMIVFQERYRVGETWLASEVVSGVLGQHTFPLPGRPVMYFQTSASPGIMGIIVSLACSSVLLVAPLFAISGAMFLSTARSRGRVVLATLVAFVIIAVANNIRLTLIVALAGRFGKTGLDWGHVLIGSLVMLAAGGAAILVYLRIMTGHRPRRRRKEEAVEG</sequence>
<protein>
    <submittedName>
        <fullName evidence="9">Exosortase/archaeosortase family protein</fullName>
    </submittedName>
</protein>
<feature type="transmembrane region" description="Helical" evidence="8">
    <location>
        <begin position="89"/>
        <end position="113"/>
    </location>
</feature>
<comment type="subcellular location">
    <subcellularLocation>
        <location evidence="1">Cell membrane</location>
        <topology evidence="1">Multi-pass membrane protein</topology>
    </subcellularLocation>
</comment>
<keyword evidence="10" id="KW-1185">Reference proteome</keyword>
<evidence type="ECO:0000256" key="4">
    <source>
        <dbReference type="ARBA" id="ARBA00022692"/>
    </source>
</evidence>
<dbReference type="OrthoDB" id="5189435at2"/>
<evidence type="ECO:0000256" key="8">
    <source>
        <dbReference type="SAM" id="Phobius"/>
    </source>
</evidence>
<keyword evidence="7 8" id="KW-0472">Membrane</keyword>
<dbReference type="GO" id="GO:0008233">
    <property type="term" value="F:peptidase activity"/>
    <property type="evidence" value="ECO:0007669"/>
    <property type="project" value="UniProtKB-KW"/>
</dbReference>
<evidence type="ECO:0000256" key="5">
    <source>
        <dbReference type="ARBA" id="ARBA00022801"/>
    </source>
</evidence>
<keyword evidence="2" id="KW-1003">Cell membrane</keyword>
<dbReference type="Proteomes" id="UP000199025">
    <property type="component" value="Unassembled WGS sequence"/>
</dbReference>
<reference evidence="9 10" key="1">
    <citation type="submission" date="2016-10" db="EMBL/GenBank/DDBJ databases">
        <authorList>
            <person name="de Groot N.N."/>
        </authorList>
    </citation>
    <scope>NUCLEOTIDE SEQUENCE [LARGE SCALE GENOMIC DNA]</scope>
    <source>
        <strain evidence="9 10">DSM 44468</strain>
    </source>
</reference>
<gene>
    <name evidence="9" type="ORF">SAMN05421835_104211</name>
</gene>
<dbReference type="STRING" id="115433.SAMN05421835_104211"/>
<feature type="transmembrane region" description="Helical" evidence="8">
    <location>
        <begin position="27"/>
        <end position="46"/>
    </location>
</feature>